<reference evidence="4" key="1">
    <citation type="journal article" date="2021" name="IMA Fungus">
        <title>Genomic characterization of three marine fungi, including Emericellopsis atlantica sp. nov. with signatures of a generalist lifestyle and marine biomass degradation.</title>
        <authorList>
            <person name="Hagestad O.C."/>
            <person name="Hou L."/>
            <person name="Andersen J.H."/>
            <person name="Hansen E.H."/>
            <person name="Altermark B."/>
            <person name="Li C."/>
            <person name="Kuhnert E."/>
            <person name="Cox R.J."/>
            <person name="Crous P.W."/>
            <person name="Spatafora J.W."/>
            <person name="Lail K."/>
            <person name="Amirebrahimi M."/>
            <person name="Lipzen A."/>
            <person name="Pangilinan J."/>
            <person name="Andreopoulos W."/>
            <person name="Hayes R.D."/>
            <person name="Ng V."/>
            <person name="Grigoriev I.V."/>
            <person name="Jackson S.A."/>
            <person name="Sutton T.D.S."/>
            <person name="Dobson A.D.W."/>
            <person name="Rama T."/>
        </authorList>
    </citation>
    <scope>NUCLEOTIDE SEQUENCE</scope>
    <source>
        <strain evidence="4">TRa3180A</strain>
    </source>
</reference>
<evidence type="ECO:0000313" key="4">
    <source>
        <dbReference type="EMBL" id="KAG9242367.1"/>
    </source>
</evidence>
<evidence type="ECO:0000259" key="3">
    <source>
        <dbReference type="Pfam" id="PF13934"/>
    </source>
</evidence>
<comment type="subcellular location">
    <subcellularLocation>
        <location evidence="1">Nucleus</location>
    </subcellularLocation>
</comment>
<comment type="caution">
    <text evidence="4">The sequence shown here is derived from an EMBL/GenBank/DDBJ whole genome shotgun (WGS) entry which is preliminary data.</text>
</comment>
<organism evidence="4 5">
    <name type="scientific">Calycina marina</name>
    <dbReference type="NCBI Taxonomy" id="1763456"/>
    <lineage>
        <taxon>Eukaryota</taxon>
        <taxon>Fungi</taxon>
        <taxon>Dikarya</taxon>
        <taxon>Ascomycota</taxon>
        <taxon>Pezizomycotina</taxon>
        <taxon>Leotiomycetes</taxon>
        <taxon>Helotiales</taxon>
        <taxon>Pezizellaceae</taxon>
        <taxon>Calycina</taxon>
    </lineage>
</organism>
<dbReference type="GO" id="GO:0005634">
    <property type="term" value="C:nucleus"/>
    <property type="evidence" value="ECO:0007669"/>
    <property type="project" value="UniProtKB-SubCell"/>
</dbReference>
<evidence type="ECO:0000256" key="1">
    <source>
        <dbReference type="ARBA" id="ARBA00004123"/>
    </source>
</evidence>
<keyword evidence="5" id="KW-1185">Reference proteome</keyword>
<dbReference type="Proteomes" id="UP000887226">
    <property type="component" value="Unassembled WGS sequence"/>
</dbReference>
<keyword evidence="2" id="KW-0539">Nucleus</keyword>
<sequence>MLFNYHKFDEVFPSGIADHHDEVATQSIEENKKKLEGLFLEKVTKEMGVKRLSKFYPATDNKKLRNLHEAIVKTNSADHHKISVLYYILLDFDAPSGRRDLSTDFEKASHLPESYALYMKGLWHMDRLDFQVALQYLTHPSLIPTFADEILTVLVRHNPRKLHYALAYYHTVQPGLKTHQALEDLFSALARTNVTEAFYFCRQQQHARRHMFEMLISLAMDDSTRDSVASRGIELVNLPLTAEEEGWFEAYLSNGEGRSLMHAKDTLMMRRLNTGQFKEFLAHDHHKTVRTMAGINWQKISEGVKQGLGPRV</sequence>
<dbReference type="InterPro" id="IPR025151">
    <property type="entry name" value="ELYS_dom"/>
</dbReference>
<accession>A0A9P8CD46</accession>
<dbReference type="Pfam" id="PF13934">
    <property type="entry name" value="ELYS"/>
    <property type="match status" value="1"/>
</dbReference>
<proteinExistence type="predicted"/>
<dbReference type="EMBL" id="MU254081">
    <property type="protein sequence ID" value="KAG9242367.1"/>
    <property type="molecule type" value="Genomic_DNA"/>
</dbReference>
<dbReference type="AlphaFoldDB" id="A0A9P8CD46"/>
<dbReference type="OrthoDB" id="20729at2759"/>
<protein>
    <submittedName>
        <fullName evidence="4">Nuclear pore complex assembly-domain-containing protein</fullName>
    </submittedName>
</protein>
<name>A0A9P8CD46_9HELO</name>
<evidence type="ECO:0000313" key="5">
    <source>
        <dbReference type="Proteomes" id="UP000887226"/>
    </source>
</evidence>
<feature type="domain" description="ELYS-like" evidence="3">
    <location>
        <begin position="38"/>
        <end position="254"/>
    </location>
</feature>
<evidence type="ECO:0000256" key="2">
    <source>
        <dbReference type="ARBA" id="ARBA00023242"/>
    </source>
</evidence>
<gene>
    <name evidence="4" type="ORF">BJ878DRAFT_175935</name>
</gene>